<accession>A0AAV7L6N2</accession>
<name>A0AAV7L6N2_PLEWA</name>
<proteinExistence type="predicted"/>
<evidence type="ECO:0000313" key="1">
    <source>
        <dbReference type="EMBL" id="KAJ1087281.1"/>
    </source>
</evidence>
<sequence>MPSNGWCCHGGVATECRHCEARMTGSGLVGRRAGANCMADRQPSGRQHRRRAACQSAIEGLHRCLGALESLDGRAALGHGTRRKART</sequence>
<dbReference type="EMBL" id="JANPWB010000015">
    <property type="protein sequence ID" value="KAJ1087281.1"/>
    <property type="molecule type" value="Genomic_DNA"/>
</dbReference>
<evidence type="ECO:0000313" key="2">
    <source>
        <dbReference type="Proteomes" id="UP001066276"/>
    </source>
</evidence>
<dbReference type="AlphaFoldDB" id="A0AAV7L6N2"/>
<dbReference type="Proteomes" id="UP001066276">
    <property type="component" value="Chromosome 11"/>
</dbReference>
<reference evidence="1" key="1">
    <citation type="journal article" date="2022" name="bioRxiv">
        <title>Sequencing and chromosome-scale assembly of the giantPleurodeles waltlgenome.</title>
        <authorList>
            <person name="Brown T."/>
            <person name="Elewa A."/>
            <person name="Iarovenko S."/>
            <person name="Subramanian E."/>
            <person name="Araus A.J."/>
            <person name="Petzold A."/>
            <person name="Susuki M."/>
            <person name="Suzuki K.-i.T."/>
            <person name="Hayashi T."/>
            <person name="Toyoda A."/>
            <person name="Oliveira C."/>
            <person name="Osipova E."/>
            <person name="Leigh N.D."/>
            <person name="Simon A."/>
            <person name="Yun M.H."/>
        </authorList>
    </citation>
    <scope>NUCLEOTIDE SEQUENCE</scope>
    <source>
        <strain evidence="1">20211129_DDA</strain>
        <tissue evidence="1">Liver</tissue>
    </source>
</reference>
<protein>
    <submittedName>
        <fullName evidence="1">Uncharacterized protein</fullName>
    </submittedName>
</protein>
<organism evidence="1 2">
    <name type="scientific">Pleurodeles waltl</name>
    <name type="common">Iberian ribbed newt</name>
    <dbReference type="NCBI Taxonomy" id="8319"/>
    <lineage>
        <taxon>Eukaryota</taxon>
        <taxon>Metazoa</taxon>
        <taxon>Chordata</taxon>
        <taxon>Craniata</taxon>
        <taxon>Vertebrata</taxon>
        <taxon>Euteleostomi</taxon>
        <taxon>Amphibia</taxon>
        <taxon>Batrachia</taxon>
        <taxon>Caudata</taxon>
        <taxon>Salamandroidea</taxon>
        <taxon>Salamandridae</taxon>
        <taxon>Pleurodelinae</taxon>
        <taxon>Pleurodeles</taxon>
    </lineage>
</organism>
<comment type="caution">
    <text evidence="1">The sequence shown here is derived from an EMBL/GenBank/DDBJ whole genome shotgun (WGS) entry which is preliminary data.</text>
</comment>
<gene>
    <name evidence="1" type="ORF">NDU88_000461</name>
</gene>
<keyword evidence="2" id="KW-1185">Reference proteome</keyword>